<evidence type="ECO:0000256" key="11">
    <source>
        <dbReference type="RuleBase" id="RU003357"/>
    </source>
</evidence>
<comment type="subcellular location">
    <subcellularLocation>
        <location evidence="1 10">Cell outer membrane</location>
        <topology evidence="1 10">Multi-pass membrane protein</topology>
    </subcellularLocation>
</comment>
<accession>A0A9E8SMX4</accession>
<evidence type="ECO:0000256" key="3">
    <source>
        <dbReference type="ARBA" id="ARBA00022452"/>
    </source>
</evidence>
<evidence type="ECO:0000256" key="7">
    <source>
        <dbReference type="ARBA" id="ARBA00023136"/>
    </source>
</evidence>
<evidence type="ECO:0000313" key="15">
    <source>
        <dbReference type="Proteomes" id="UP001164653"/>
    </source>
</evidence>
<keyword evidence="9 10" id="KW-0998">Cell outer membrane</keyword>
<evidence type="ECO:0000259" key="12">
    <source>
        <dbReference type="Pfam" id="PF00593"/>
    </source>
</evidence>
<proteinExistence type="inferred from homology"/>
<dbReference type="InterPro" id="IPR036942">
    <property type="entry name" value="Beta-barrel_TonB_sf"/>
</dbReference>
<keyword evidence="7 10" id="KW-0472">Membrane</keyword>
<name>A0A9E8SMX4_9BACT</name>
<dbReference type="GO" id="GO:0015344">
    <property type="term" value="F:siderophore uptake transmembrane transporter activity"/>
    <property type="evidence" value="ECO:0007669"/>
    <property type="project" value="TreeGrafter"/>
</dbReference>
<keyword evidence="3 10" id="KW-1134">Transmembrane beta strand</keyword>
<dbReference type="SUPFAM" id="SSF56935">
    <property type="entry name" value="Porins"/>
    <property type="match status" value="1"/>
</dbReference>
<dbReference type="Gene3D" id="2.170.130.10">
    <property type="entry name" value="TonB-dependent receptor, plug domain"/>
    <property type="match status" value="1"/>
</dbReference>
<dbReference type="InterPro" id="IPR000531">
    <property type="entry name" value="Beta-barrel_TonB"/>
</dbReference>
<dbReference type="PROSITE" id="PS52016">
    <property type="entry name" value="TONB_DEPENDENT_REC_3"/>
    <property type="match status" value="1"/>
</dbReference>
<evidence type="ECO:0000256" key="4">
    <source>
        <dbReference type="ARBA" id="ARBA00022692"/>
    </source>
</evidence>
<dbReference type="GO" id="GO:0044718">
    <property type="term" value="P:siderophore transmembrane transport"/>
    <property type="evidence" value="ECO:0007669"/>
    <property type="project" value="TreeGrafter"/>
</dbReference>
<evidence type="ECO:0000256" key="1">
    <source>
        <dbReference type="ARBA" id="ARBA00004571"/>
    </source>
</evidence>
<dbReference type="Pfam" id="PF00593">
    <property type="entry name" value="TonB_dep_Rec_b-barrel"/>
    <property type="match status" value="1"/>
</dbReference>
<dbReference type="InterPro" id="IPR039426">
    <property type="entry name" value="TonB-dep_rcpt-like"/>
</dbReference>
<sequence>MKRLYFLLLLIILTTVGARSQGLTITGTVRDSATLAPLPGASIVIDYRKSWSEAKVDDKGNFSFNLPSGDHVIVIRHIGYGSFKKYIEEGTRKINLDVLLTTTSSQLEEVIITSKGFDQTIRQPILGALQINIKTLEKLPSAFGELDILRSLQMLPGVSSVGEASNGVNIRGGTTDQTLILLDDTPIFNPTHMFGLFSVIPPNTVNSLDLYKGNVPARFGGRVASVLDISTKNPNLEKLKLSGGISLVSNRLMVDAPIIKGKLGIYIAGRGAFNDFILPKLDKRLNNIRAKFGELSTKSFWRVNERNTITLMGYYSNDYFKTDLLTNLPNVVGDDTHYKHITANSSLRWLHVISPKLNLQTSVIFARYAPEIGTAEKENGNVVKLRSSVEQKQVKSNINYQPANHKFETGLIATSYVIRPGTLVPGLSKSVNYISTPTERANEIAWYADDEINFSKNLALSVGLRYSRFMAIGKSVVRNYLSDQPRDDFSVVDSTVYGNGEVSKSYGGFEPRIGLRYALNDHISLKFGYNLMRQYIQVVSNTATPIPTSRWKTSDTHIKPQISNLFTAGYYQSFNTDIYEMSVEGYYRVANNIIDYKPGADFLLQQYPETQLVQGRNKSYGLELMLTKKKGNVKGWANYTFARSLNIVNEGAEPIELVNRGGWYPANYDKPHSFNASLDLTIDSHNSFGFTFAYSTGRPYTEPIGFINYQNNIYPFYDKRNNKRIPDYHRLDFAWNIYNPSMKNRKWQGHWTFSVYNLYARKNAYSVFFKTENAVTKSYQLNIFATPIVSVSYNFVL</sequence>
<dbReference type="SUPFAM" id="SSF49464">
    <property type="entry name" value="Carboxypeptidase regulatory domain-like"/>
    <property type="match status" value="1"/>
</dbReference>
<evidence type="ECO:0000313" key="14">
    <source>
        <dbReference type="EMBL" id="WAC10217.1"/>
    </source>
</evidence>
<comment type="similarity">
    <text evidence="10 11">Belongs to the TonB-dependent receptor family.</text>
</comment>
<dbReference type="GO" id="GO:0009279">
    <property type="term" value="C:cell outer membrane"/>
    <property type="evidence" value="ECO:0007669"/>
    <property type="project" value="UniProtKB-SubCell"/>
</dbReference>
<evidence type="ECO:0000256" key="5">
    <source>
        <dbReference type="ARBA" id="ARBA00022729"/>
    </source>
</evidence>
<dbReference type="Pfam" id="PF07715">
    <property type="entry name" value="Plug"/>
    <property type="match status" value="1"/>
</dbReference>
<keyword evidence="6 11" id="KW-0798">TonB box</keyword>
<dbReference type="Pfam" id="PF13715">
    <property type="entry name" value="CarbopepD_reg_2"/>
    <property type="match status" value="1"/>
</dbReference>
<dbReference type="Gene3D" id="2.40.170.20">
    <property type="entry name" value="TonB-dependent receptor, beta-barrel domain"/>
    <property type="match status" value="1"/>
</dbReference>
<dbReference type="AlphaFoldDB" id="A0A9E8SMX4"/>
<dbReference type="InterPro" id="IPR012910">
    <property type="entry name" value="Plug_dom"/>
</dbReference>
<evidence type="ECO:0000256" key="8">
    <source>
        <dbReference type="ARBA" id="ARBA00023170"/>
    </source>
</evidence>
<feature type="domain" description="TonB-dependent receptor-like beta-barrel" evidence="12">
    <location>
        <begin position="323"/>
        <end position="758"/>
    </location>
</feature>
<evidence type="ECO:0000259" key="13">
    <source>
        <dbReference type="Pfam" id="PF07715"/>
    </source>
</evidence>
<feature type="domain" description="TonB-dependent receptor plug" evidence="13">
    <location>
        <begin position="144"/>
        <end position="222"/>
    </location>
</feature>
<dbReference type="PANTHER" id="PTHR30069:SF29">
    <property type="entry name" value="HEMOGLOBIN AND HEMOGLOBIN-HAPTOGLOBIN-BINDING PROTEIN 1-RELATED"/>
    <property type="match status" value="1"/>
</dbReference>
<dbReference type="Proteomes" id="UP001164653">
    <property type="component" value="Chromosome"/>
</dbReference>
<dbReference type="Gene3D" id="2.60.40.1120">
    <property type="entry name" value="Carboxypeptidase-like, regulatory domain"/>
    <property type="match status" value="1"/>
</dbReference>
<protein>
    <submittedName>
        <fullName evidence="14">TonB-dependent receptor</fullName>
    </submittedName>
</protein>
<evidence type="ECO:0000256" key="2">
    <source>
        <dbReference type="ARBA" id="ARBA00022448"/>
    </source>
</evidence>
<dbReference type="InterPro" id="IPR037066">
    <property type="entry name" value="Plug_dom_sf"/>
</dbReference>
<keyword evidence="4 10" id="KW-0812">Transmembrane</keyword>
<dbReference type="PANTHER" id="PTHR30069">
    <property type="entry name" value="TONB-DEPENDENT OUTER MEMBRANE RECEPTOR"/>
    <property type="match status" value="1"/>
</dbReference>
<keyword evidence="15" id="KW-1185">Reference proteome</keyword>
<dbReference type="KEGG" id="dpf:ON006_20945"/>
<reference evidence="14" key="1">
    <citation type="submission" date="2022-11" db="EMBL/GenBank/DDBJ databases">
        <title>Dyadobacter pollutisoli sp. nov., isolated from plastic dumped soil.</title>
        <authorList>
            <person name="Kim J.M."/>
            <person name="Kim K.R."/>
            <person name="Lee J.K."/>
            <person name="Hao L."/>
            <person name="Jeon C.O."/>
        </authorList>
    </citation>
    <scope>NUCLEOTIDE SEQUENCE</scope>
    <source>
        <strain evidence="14">U1</strain>
    </source>
</reference>
<keyword evidence="8 14" id="KW-0675">Receptor</keyword>
<keyword evidence="2 10" id="KW-0813">Transport</keyword>
<dbReference type="EMBL" id="CP112998">
    <property type="protein sequence ID" value="WAC10217.1"/>
    <property type="molecule type" value="Genomic_DNA"/>
</dbReference>
<gene>
    <name evidence="14" type="ORF">ON006_20945</name>
</gene>
<evidence type="ECO:0000256" key="6">
    <source>
        <dbReference type="ARBA" id="ARBA00023077"/>
    </source>
</evidence>
<organism evidence="14 15">
    <name type="scientific">Dyadobacter pollutisoli</name>
    <dbReference type="NCBI Taxonomy" id="2910158"/>
    <lineage>
        <taxon>Bacteria</taxon>
        <taxon>Pseudomonadati</taxon>
        <taxon>Bacteroidota</taxon>
        <taxon>Cytophagia</taxon>
        <taxon>Cytophagales</taxon>
        <taxon>Spirosomataceae</taxon>
        <taxon>Dyadobacter</taxon>
    </lineage>
</organism>
<evidence type="ECO:0000256" key="10">
    <source>
        <dbReference type="PROSITE-ProRule" id="PRU01360"/>
    </source>
</evidence>
<dbReference type="RefSeq" id="WP_244823809.1">
    <property type="nucleotide sequence ID" value="NZ_CP112998.1"/>
</dbReference>
<keyword evidence="5" id="KW-0732">Signal</keyword>
<dbReference type="InterPro" id="IPR008969">
    <property type="entry name" value="CarboxyPept-like_regulatory"/>
</dbReference>
<evidence type="ECO:0000256" key="9">
    <source>
        <dbReference type="ARBA" id="ARBA00023237"/>
    </source>
</evidence>